<dbReference type="InterPro" id="IPR014433">
    <property type="entry name" value="CooC"/>
</dbReference>
<dbReference type="GO" id="GO:0009898">
    <property type="term" value="C:cytoplasmic side of plasma membrane"/>
    <property type="evidence" value="ECO:0007669"/>
    <property type="project" value="TreeGrafter"/>
</dbReference>
<feature type="domain" description="CobQ/CobB/MinD/ParA nucleotide binding" evidence="3">
    <location>
        <begin position="5"/>
        <end position="225"/>
    </location>
</feature>
<evidence type="ECO:0000259" key="3">
    <source>
        <dbReference type="Pfam" id="PF01656"/>
    </source>
</evidence>
<dbReference type="GO" id="GO:0005524">
    <property type="term" value="F:ATP binding"/>
    <property type="evidence" value="ECO:0007669"/>
    <property type="project" value="UniProtKB-KW"/>
</dbReference>
<dbReference type="RefSeq" id="WP_177242803.1">
    <property type="nucleotide sequence ID" value="NZ_FOKG01000020.1"/>
</dbReference>
<keyword evidence="1" id="KW-0547">Nucleotide-binding</keyword>
<dbReference type="GO" id="GO:0005829">
    <property type="term" value="C:cytosol"/>
    <property type="evidence" value="ECO:0007669"/>
    <property type="project" value="TreeGrafter"/>
</dbReference>
<dbReference type="PANTHER" id="PTHR43384">
    <property type="entry name" value="SEPTUM SITE-DETERMINING PROTEIN MIND HOMOLOG, CHLOROPLASTIC-RELATED"/>
    <property type="match status" value="1"/>
</dbReference>
<dbReference type="InterPro" id="IPR027417">
    <property type="entry name" value="P-loop_NTPase"/>
</dbReference>
<accession>A0A1I1C4E7</accession>
<dbReference type="Gene3D" id="3.40.50.300">
    <property type="entry name" value="P-loop containing nucleotide triphosphate hydrolases"/>
    <property type="match status" value="1"/>
</dbReference>
<gene>
    <name evidence="4" type="ORF">SAMN05216266_12087</name>
</gene>
<organism evidence="4 5">
    <name type="scientific">Amycolatopsis marina</name>
    <dbReference type="NCBI Taxonomy" id="490629"/>
    <lineage>
        <taxon>Bacteria</taxon>
        <taxon>Bacillati</taxon>
        <taxon>Actinomycetota</taxon>
        <taxon>Actinomycetes</taxon>
        <taxon>Pseudonocardiales</taxon>
        <taxon>Pseudonocardiaceae</taxon>
        <taxon>Amycolatopsis</taxon>
    </lineage>
</organism>
<proteinExistence type="predicted"/>
<dbReference type="PIRSF" id="PIRSF005647">
    <property type="entry name" value="CooC"/>
    <property type="match status" value="1"/>
</dbReference>
<dbReference type="EMBL" id="FOKG01000020">
    <property type="protein sequence ID" value="SFB56992.1"/>
    <property type="molecule type" value="Genomic_DNA"/>
</dbReference>
<name>A0A1I1C4E7_9PSEU</name>
<evidence type="ECO:0000313" key="5">
    <source>
        <dbReference type="Proteomes" id="UP000243799"/>
    </source>
</evidence>
<dbReference type="InterPro" id="IPR002586">
    <property type="entry name" value="CobQ/CobB/MinD/ParA_Nub-bd_dom"/>
</dbReference>
<protein>
    <submittedName>
        <fullName evidence="4">CO dehydrogenase maturation factor</fullName>
    </submittedName>
</protein>
<dbReference type="SUPFAM" id="SSF52540">
    <property type="entry name" value="P-loop containing nucleoside triphosphate hydrolases"/>
    <property type="match status" value="1"/>
</dbReference>
<dbReference type="GO" id="GO:0051782">
    <property type="term" value="P:negative regulation of cell division"/>
    <property type="evidence" value="ECO:0007669"/>
    <property type="project" value="TreeGrafter"/>
</dbReference>
<sequence>MRIALAGKGGAGKTTIAATLARLTARTGARVLAIDADSNPNLGAALGIDAARTAPVAHLPAALVSRRLDGAALTVPVEELIHTHGLPGPDGVDLVCMGAPEHAGEGCLCSAHATVSALLADLGSFPATVAVVDMEASPEQLSRGTVQHADVLLLIAEPYFRSLETVRRLAALSAELSIAEVAVVANKLRSAADREAISEFCERHGLRCWGEVPWSEKVVRADLAARPLLDAAPEGAAVSAIAQLSTRLGDLELA</sequence>
<dbReference type="AlphaFoldDB" id="A0A1I1C4E7"/>
<evidence type="ECO:0000313" key="4">
    <source>
        <dbReference type="EMBL" id="SFB56992.1"/>
    </source>
</evidence>
<evidence type="ECO:0000256" key="2">
    <source>
        <dbReference type="ARBA" id="ARBA00022840"/>
    </source>
</evidence>
<dbReference type="PANTHER" id="PTHR43384:SF6">
    <property type="entry name" value="SEPTUM SITE-DETERMINING PROTEIN MIND HOMOLOG, CHLOROPLASTIC"/>
    <property type="match status" value="1"/>
</dbReference>
<dbReference type="Pfam" id="PF01656">
    <property type="entry name" value="CbiA"/>
    <property type="match status" value="1"/>
</dbReference>
<dbReference type="InterPro" id="IPR050625">
    <property type="entry name" value="ParA/MinD_ATPase"/>
</dbReference>
<reference evidence="5" key="1">
    <citation type="submission" date="2016-10" db="EMBL/GenBank/DDBJ databases">
        <authorList>
            <person name="Varghese N."/>
            <person name="Submissions S."/>
        </authorList>
    </citation>
    <scope>NUCLEOTIDE SEQUENCE [LARGE SCALE GENOMIC DNA]</scope>
    <source>
        <strain evidence="5">CGMCC 4.3568</strain>
    </source>
</reference>
<evidence type="ECO:0000256" key="1">
    <source>
        <dbReference type="ARBA" id="ARBA00022741"/>
    </source>
</evidence>
<keyword evidence="2" id="KW-0067">ATP-binding</keyword>
<dbReference type="Proteomes" id="UP000243799">
    <property type="component" value="Unassembled WGS sequence"/>
</dbReference>
<keyword evidence="5" id="KW-1185">Reference proteome</keyword>
<dbReference type="GO" id="GO:0016887">
    <property type="term" value="F:ATP hydrolysis activity"/>
    <property type="evidence" value="ECO:0007669"/>
    <property type="project" value="TreeGrafter"/>
</dbReference>